<feature type="domain" description="VOC" evidence="1">
    <location>
        <begin position="10"/>
        <end position="124"/>
    </location>
</feature>
<dbReference type="EMBL" id="JBHMAX010000017">
    <property type="protein sequence ID" value="MFB9732358.1"/>
    <property type="molecule type" value="Genomic_DNA"/>
</dbReference>
<evidence type="ECO:0000313" key="2">
    <source>
        <dbReference type="EMBL" id="MFB9732358.1"/>
    </source>
</evidence>
<name>A0ABV5V3S9_9MICO</name>
<gene>
    <name evidence="2" type="ORF">ACFFN0_09910</name>
</gene>
<dbReference type="InterPro" id="IPR037523">
    <property type="entry name" value="VOC_core"/>
</dbReference>
<evidence type="ECO:0000259" key="1">
    <source>
        <dbReference type="PROSITE" id="PS51819"/>
    </source>
</evidence>
<organism evidence="2 3">
    <name type="scientific">Ornithinimicrobium kibberense</name>
    <dbReference type="NCBI Taxonomy" id="282060"/>
    <lineage>
        <taxon>Bacteria</taxon>
        <taxon>Bacillati</taxon>
        <taxon>Actinomycetota</taxon>
        <taxon>Actinomycetes</taxon>
        <taxon>Micrococcales</taxon>
        <taxon>Ornithinimicrobiaceae</taxon>
        <taxon>Ornithinimicrobium</taxon>
    </lineage>
</organism>
<evidence type="ECO:0000313" key="3">
    <source>
        <dbReference type="Proteomes" id="UP001589613"/>
    </source>
</evidence>
<dbReference type="RefSeq" id="WP_141338563.1">
    <property type="nucleotide sequence ID" value="NZ_JBHMAX010000017.1"/>
</dbReference>
<keyword evidence="3" id="KW-1185">Reference proteome</keyword>
<sequence>MSTDGVHGLGFLGVRIEDRERFRAAVALHRDTLGLAVVRDEPDRLVWFRLRDGTELHVYGPEDVDHVAFGDRPCVGLVVDDVEGTRHRMEAEGVEFLWDTQRDGDRVWAHYRGPDGTVYELIGPTVG</sequence>
<dbReference type="Proteomes" id="UP001589613">
    <property type="component" value="Unassembled WGS sequence"/>
</dbReference>
<dbReference type="InterPro" id="IPR029068">
    <property type="entry name" value="Glyas_Bleomycin-R_OHBP_Dase"/>
</dbReference>
<reference evidence="2 3" key="1">
    <citation type="submission" date="2024-09" db="EMBL/GenBank/DDBJ databases">
        <authorList>
            <person name="Sun Q."/>
            <person name="Mori K."/>
        </authorList>
    </citation>
    <scope>NUCLEOTIDE SEQUENCE [LARGE SCALE GENOMIC DNA]</scope>
    <source>
        <strain evidence="2 3">JCM 12763</strain>
    </source>
</reference>
<accession>A0ABV5V3S9</accession>
<dbReference type="Gene3D" id="3.10.180.10">
    <property type="entry name" value="2,3-Dihydroxybiphenyl 1,2-Dioxygenase, domain 1"/>
    <property type="match status" value="1"/>
</dbReference>
<proteinExistence type="predicted"/>
<protein>
    <submittedName>
        <fullName evidence="2">VOC family protein</fullName>
    </submittedName>
</protein>
<comment type="caution">
    <text evidence="2">The sequence shown here is derived from an EMBL/GenBank/DDBJ whole genome shotgun (WGS) entry which is preliminary data.</text>
</comment>
<dbReference type="SUPFAM" id="SSF54593">
    <property type="entry name" value="Glyoxalase/Bleomycin resistance protein/Dihydroxybiphenyl dioxygenase"/>
    <property type="match status" value="1"/>
</dbReference>
<dbReference type="PROSITE" id="PS51819">
    <property type="entry name" value="VOC"/>
    <property type="match status" value="1"/>
</dbReference>